<feature type="transmembrane region" description="Helical" evidence="1">
    <location>
        <begin position="88"/>
        <end position="107"/>
    </location>
</feature>
<keyword evidence="1" id="KW-0812">Transmembrane</keyword>
<dbReference type="RefSeq" id="WP_114117033.1">
    <property type="nucleotide sequence ID" value="NZ_BMHU01000004.1"/>
</dbReference>
<protein>
    <submittedName>
        <fullName evidence="2">Uncharacterized protein</fullName>
    </submittedName>
</protein>
<feature type="transmembrane region" description="Helical" evidence="1">
    <location>
        <begin position="60"/>
        <end position="81"/>
    </location>
</feature>
<organism evidence="2 3">
    <name type="scientific">Microbacterium sorbitolivorans</name>
    <dbReference type="NCBI Taxonomy" id="1867410"/>
    <lineage>
        <taxon>Bacteria</taxon>
        <taxon>Bacillati</taxon>
        <taxon>Actinomycetota</taxon>
        <taxon>Actinomycetes</taxon>
        <taxon>Micrococcales</taxon>
        <taxon>Microbacteriaceae</taxon>
        <taxon>Microbacterium</taxon>
    </lineage>
</organism>
<comment type="caution">
    <text evidence="2">The sequence shown here is derived from an EMBL/GenBank/DDBJ whole genome shotgun (WGS) entry which is preliminary data.</text>
</comment>
<dbReference type="Proteomes" id="UP000253508">
    <property type="component" value="Unassembled WGS sequence"/>
</dbReference>
<name>A0A367YA87_9MICO</name>
<sequence>MSDVVKKKSAPGWLIGVVAGFFGLFYAYVVWAGVQYLVTILQELSVNSQLTGVNLSLSPLAWVALIMAIAVPIASFAIAMVMGRGKAIWKLTLLLLVGLAVTSVFWLDVQAFTTTQQVIQQ</sequence>
<keyword evidence="1" id="KW-1133">Transmembrane helix</keyword>
<dbReference type="AlphaFoldDB" id="A0A367YA87"/>
<feature type="transmembrane region" description="Helical" evidence="1">
    <location>
        <begin position="12"/>
        <end position="40"/>
    </location>
</feature>
<accession>A0A367YA87</accession>
<reference evidence="2 3" key="1">
    <citation type="submission" date="2018-07" db="EMBL/GenBank/DDBJ databases">
        <title>Microbacterium endoborsara sp. nov., a novel actinobacterium isolated from Borszczowia aralocaspica.</title>
        <authorList>
            <person name="An D."/>
        </authorList>
    </citation>
    <scope>NUCLEOTIDE SEQUENCE [LARGE SCALE GENOMIC DNA]</scope>
    <source>
        <strain evidence="2 3">C1.15228</strain>
    </source>
</reference>
<proteinExistence type="predicted"/>
<dbReference type="EMBL" id="QORO01000001">
    <property type="protein sequence ID" value="RCK61932.1"/>
    <property type="molecule type" value="Genomic_DNA"/>
</dbReference>
<evidence type="ECO:0000313" key="2">
    <source>
        <dbReference type="EMBL" id="RCK61932.1"/>
    </source>
</evidence>
<evidence type="ECO:0000256" key="1">
    <source>
        <dbReference type="SAM" id="Phobius"/>
    </source>
</evidence>
<keyword evidence="3" id="KW-1185">Reference proteome</keyword>
<dbReference type="OrthoDB" id="5116782at2"/>
<gene>
    <name evidence="2" type="ORF">DTO57_04790</name>
</gene>
<keyword evidence="1" id="KW-0472">Membrane</keyword>
<evidence type="ECO:0000313" key="3">
    <source>
        <dbReference type="Proteomes" id="UP000253508"/>
    </source>
</evidence>